<evidence type="ECO:0000256" key="4">
    <source>
        <dbReference type="ARBA" id="ARBA00022692"/>
    </source>
</evidence>
<keyword evidence="15" id="KW-1185">Reference proteome</keyword>
<dbReference type="GO" id="GO:0016020">
    <property type="term" value="C:membrane"/>
    <property type="evidence" value="ECO:0007669"/>
    <property type="project" value="UniProtKB-SubCell"/>
</dbReference>
<dbReference type="InterPro" id="IPR050528">
    <property type="entry name" value="L-type_Lectin-RKs"/>
</dbReference>
<feature type="region of interest" description="Disordered" evidence="11">
    <location>
        <begin position="25"/>
        <end position="52"/>
    </location>
</feature>
<gene>
    <name evidence="14" type="ORF">U9M48_005666</name>
</gene>
<dbReference type="Pfam" id="PF00069">
    <property type="entry name" value="Pkinase"/>
    <property type="match status" value="1"/>
</dbReference>
<comment type="subcellular location">
    <subcellularLocation>
        <location evidence="1">Membrane</location>
        <topology evidence="1">Single-pass type I membrane protein</topology>
    </subcellularLocation>
</comment>
<dbReference type="Gene3D" id="1.10.510.10">
    <property type="entry name" value="Transferase(Phosphotransferase) domain 1"/>
    <property type="match status" value="1"/>
</dbReference>
<evidence type="ECO:0000256" key="9">
    <source>
        <dbReference type="ARBA" id="ARBA00022989"/>
    </source>
</evidence>
<dbReference type="InterPro" id="IPR001220">
    <property type="entry name" value="Legume_lectin_dom"/>
</dbReference>
<dbReference type="GO" id="GO:0030246">
    <property type="term" value="F:carbohydrate binding"/>
    <property type="evidence" value="ECO:0007669"/>
    <property type="project" value="UniProtKB-KW"/>
</dbReference>
<accession>A0AAQ3SK61</accession>
<evidence type="ECO:0000256" key="2">
    <source>
        <dbReference type="ARBA" id="ARBA00008536"/>
    </source>
</evidence>
<dbReference type="SUPFAM" id="SSF49899">
    <property type="entry name" value="Concanavalin A-like lectins/glucanases"/>
    <property type="match status" value="1"/>
</dbReference>
<evidence type="ECO:0000256" key="8">
    <source>
        <dbReference type="ARBA" id="ARBA00022840"/>
    </source>
</evidence>
<evidence type="ECO:0000256" key="6">
    <source>
        <dbReference type="ARBA" id="ARBA00022734"/>
    </source>
</evidence>
<feature type="transmembrane region" description="Helical" evidence="12">
    <location>
        <begin position="76"/>
        <end position="96"/>
    </location>
</feature>
<dbReference type="SMART" id="SM00220">
    <property type="entry name" value="S_TKc"/>
    <property type="match status" value="1"/>
</dbReference>
<evidence type="ECO:0000313" key="15">
    <source>
        <dbReference type="Proteomes" id="UP001341281"/>
    </source>
</evidence>
<keyword evidence="9 12" id="KW-1133">Transmembrane helix</keyword>
<dbReference type="FunFam" id="1.10.510.10:FF:000517">
    <property type="entry name" value="Putative receptor kinase Lecrk"/>
    <property type="match status" value="1"/>
</dbReference>
<keyword evidence="8" id="KW-0067">ATP-binding</keyword>
<dbReference type="PANTHER" id="PTHR27007">
    <property type="match status" value="1"/>
</dbReference>
<dbReference type="InterPro" id="IPR008271">
    <property type="entry name" value="Ser/Thr_kinase_AS"/>
</dbReference>
<dbReference type="PROSITE" id="PS00108">
    <property type="entry name" value="PROTEIN_KINASE_ST"/>
    <property type="match status" value="1"/>
</dbReference>
<comment type="similarity">
    <text evidence="3">In the C-terminal section; belongs to the protein kinase superfamily. Ser/Thr protein kinase family.</text>
</comment>
<keyword evidence="6" id="KW-0430">Lectin</keyword>
<reference evidence="14 15" key="1">
    <citation type="submission" date="2024-02" db="EMBL/GenBank/DDBJ databases">
        <title>High-quality chromosome-scale genome assembly of Pensacola bahiagrass (Paspalum notatum Flugge var. saurae).</title>
        <authorList>
            <person name="Vega J.M."/>
            <person name="Podio M."/>
            <person name="Orjuela J."/>
            <person name="Siena L.A."/>
            <person name="Pessino S.C."/>
            <person name="Combes M.C."/>
            <person name="Mariac C."/>
            <person name="Albertini E."/>
            <person name="Pupilli F."/>
            <person name="Ortiz J.P.A."/>
            <person name="Leblanc O."/>
        </authorList>
    </citation>
    <scope>NUCLEOTIDE SEQUENCE [LARGE SCALE GENOMIC DNA]</scope>
    <source>
        <strain evidence="14">R1</strain>
        <tissue evidence="14">Leaf</tissue>
    </source>
</reference>
<evidence type="ECO:0000256" key="1">
    <source>
        <dbReference type="ARBA" id="ARBA00004479"/>
    </source>
</evidence>
<dbReference type="InterPro" id="IPR000719">
    <property type="entry name" value="Prot_kinase_dom"/>
</dbReference>
<dbReference type="AlphaFoldDB" id="A0AAQ3SK61"/>
<dbReference type="Gene3D" id="2.60.120.200">
    <property type="match status" value="2"/>
</dbReference>
<dbReference type="EMBL" id="CP144745">
    <property type="protein sequence ID" value="WVZ54932.1"/>
    <property type="molecule type" value="Genomic_DNA"/>
</dbReference>
<feature type="domain" description="Protein kinase" evidence="13">
    <location>
        <begin position="127"/>
        <end position="466"/>
    </location>
</feature>
<proteinExistence type="inferred from homology"/>
<dbReference type="PROSITE" id="PS50011">
    <property type="entry name" value="PROTEIN_KINASE_DOM"/>
    <property type="match status" value="1"/>
</dbReference>
<evidence type="ECO:0000256" key="10">
    <source>
        <dbReference type="ARBA" id="ARBA00023136"/>
    </source>
</evidence>
<dbReference type="GO" id="GO:0005524">
    <property type="term" value="F:ATP binding"/>
    <property type="evidence" value="ECO:0007669"/>
    <property type="project" value="UniProtKB-KW"/>
</dbReference>
<dbReference type="InterPro" id="IPR013320">
    <property type="entry name" value="ConA-like_dom_sf"/>
</dbReference>
<evidence type="ECO:0000256" key="11">
    <source>
        <dbReference type="SAM" id="MobiDB-lite"/>
    </source>
</evidence>
<keyword evidence="4 12" id="KW-0812">Transmembrane</keyword>
<dbReference type="SUPFAM" id="SSF56112">
    <property type="entry name" value="Protein kinase-like (PK-like)"/>
    <property type="match status" value="1"/>
</dbReference>
<evidence type="ECO:0000256" key="3">
    <source>
        <dbReference type="ARBA" id="ARBA00010217"/>
    </source>
</evidence>
<keyword evidence="5" id="KW-0732">Signal</keyword>
<keyword evidence="10 12" id="KW-0472">Membrane</keyword>
<dbReference type="Pfam" id="PF00139">
    <property type="entry name" value="Lectin_legB"/>
    <property type="match status" value="1"/>
</dbReference>
<dbReference type="Proteomes" id="UP001341281">
    <property type="component" value="Chromosome 01"/>
</dbReference>
<evidence type="ECO:0000313" key="14">
    <source>
        <dbReference type="EMBL" id="WVZ54932.1"/>
    </source>
</evidence>
<dbReference type="GO" id="GO:0004672">
    <property type="term" value="F:protein kinase activity"/>
    <property type="evidence" value="ECO:0007669"/>
    <property type="project" value="InterPro"/>
</dbReference>
<evidence type="ECO:0000256" key="12">
    <source>
        <dbReference type="SAM" id="Phobius"/>
    </source>
</evidence>
<comment type="similarity">
    <text evidence="2">In the N-terminal section; belongs to the leguminous lectin family.</text>
</comment>
<protein>
    <recommendedName>
        <fullName evidence="13">Protein kinase domain-containing protein</fullName>
    </recommendedName>
</protein>
<keyword evidence="7" id="KW-0547">Nucleotide-binding</keyword>
<sequence length="573" mass="62436">MAARLAIWAVSAQRQWRARDGAVKQWEPPAMDGGSGGGDAAESAGGWVDGGAGVEDGRQPFYLRLARDMHRRHHPFFIIVLLMLPPSWSGAGATTYDAFYPNPLDFTSVVAANSTSVPSFSTTFVFAIVSHYLGSSNHGLAFVLSSTQVPSSRFLAVELDTKCNPEVEDIDDNHIGIDNSSLISISSASAGFYDPEDGNMYGFNLTSTKPMQVWVDYDSKHTILSVTIIVNHQPSRPLLSVAHDLSTSLEPKAVGGFRSVYRGLLPVSKQMVAIKRVSPESRQGMNEFMSEIVILGIASGLFYLHEDWEQVVIHRDIKTSNVLLDDEMNARLGDFGLARSHDHGVDAHTTRLAGTYGYIAPELARLGKATKATDVFAFGVLMMEVACARRPIWGNTVNGEPLTLADWVLTTWRARSITDTVNRRLDDYVEEIELVLKLGLLCSHPSPNSRPHMRLIMQYLERNASLPADLQPDALLSSDQEIIQLALRTSMSWYLANAEQEGGAVHVIRWSHGESNSPPPGIRNTWAQLSAVEEASAESLAPCGACGCSTARPAKPPNVLLLPVHLQPPTAAG</sequence>
<dbReference type="InterPro" id="IPR011009">
    <property type="entry name" value="Kinase-like_dom_sf"/>
</dbReference>
<organism evidence="14 15">
    <name type="scientific">Paspalum notatum var. saurae</name>
    <dbReference type="NCBI Taxonomy" id="547442"/>
    <lineage>
        <taxon>Eukaryota</taxon>
        <taxon>Viridiplantae</taxon>
        <taxon>Streptophyta</taxon>
        <taxon>Embryophyta</taxon>
        <taxon>Tracheophyta</taxon>
        <taxon>Spermatophyta</taxon>
        <taxon>Magnoliopsida</taxon>
        <taxon>Liliopsida</taxon>
        <taxon>Poales</taxon>
        <taxon>Poaceae</taxon>
        <taxon>PACMAD clade</taxon>
        <taxon>Panicoideae</taxon>
        <taxon>Andropogonodae</taxon>
        <taxon>Paspaleae</taxon>
        <taxon>Paspalinae</taxon>
        <taxon>Paspalum</taxon>
    </lineage>
</organism>
<evidence type="ECO:0000259" key="13">
    <source>
        <dbReference type="PROSITE" id="PS50011"/>
    </source>
</evidence>
<evidence type="ECO:0000256" key="7">
    <source>
        <dbReference type="ARBA" id="ARBA00022741"/>
    </source>
</evidence>
<name>A0AAQ3SK61_PASNO</name>
<evidence type="ECO:0000256" key="5">
    <source>
        <dbReference type="ARBA" id="ARBA00022729"/>
    </source>
</evidence>